<dbReference type="InterPro" id="IPR036770">
    <property type="entry name" value="Ankyrin_rpt-contain_sf"/>
</dbReference>
<dbReference type="Gene3D" id="1.25.40.20">
    <property type="entry name" value="Ankyrin repeat-containing domain"/>
    <property type="match status" value="2"/>
</dbReference>
<sequence length="827" mass="92519">MSSSPPPAPDVDRLSKLPTELYLMVLDEISKETIGSQPKNRLRPSRPVWASLPPGFPPSWALGRGDAPTNADAEKHTESIYPSMDLLNASTITRKYRGKYLQIALRLDAESENPRAIYHAAVNSHNTLLRQALGQDRARPDHVPHGLALPLITPLMLAAAQGNVEAVGLLLGHGADPAYEFHSAGFNVWRPRPGFFSTSYDTMLKDPEDVGVVTKVTPAHCAMAAAQNVDEIAPRILRAAPYDFWRKSTDANSRLLAFAVAADLVDMAESFVSWGADFNHGGITVDYLSIPVLHHAVSGAMVRRLLDLGAPLHTPPHVGLNALHAVCLRSTDCHTAIEELVRRGVDVDEATAGGRQRSTLINIRRCLLVRTPQTALNFACRRLNLAHIKTLLNLGASPLGVAQTSKSPNCDHDNGEFRMVTPFHDLFLPDDLSESPIAGNGTALRETLYEVVRGMLAHPHGQRALSLRQSVRFDTRDVDSKIDQRYWVERRILKREDYGQFTPFQLFFMRPLVDDERIPAVMLSASKPEIRLQINMTTQPYGVTPLLALLSHRFDHGVGQESFYRPQLVEWLLKNGADPNIADSEGFTPLHYAAFWLDDRAVDLLLAYGACVENRHLVLPTPLEVTLGRVHTEDHGTVDLCDSIWKQMVRLVEQEREEGPADMFGIQSCIKRWQPGGPLPLCSLPGFEVKFRRYVSNGVFIYNESGDQSLHEELRKKMGLVPVLTQHALERKARIFEALLQADGTLPLPIPRWYTWSQGKVYRNSVLDWAAATGQHQYFLERLWAMGGMELVGDVRPSFEYKTMGWEESRGNWDRYKRLVVGHAAYQ</sequence>
<dbReference type="Proteomes" id="UP000310108">
    <property type="component" value="Unassembled WGS sequence"/>
</dbReference>
<keyword evidence="5" id="KW-1185">Reference proteome</keyword>
<reference evidence="4 5" key="1">
    <citation type="journal article" date="2019" name="PLoS ONE">
        <title>Comparative genome analysis indicates high evolutionary potential of pathogenicity genes in Colletotrichum tanaceti.</title>
        <authorList>
            <person name="Lelwala R.V."/>
            <person name="Korhonen P.K."/>
            <person name="Young N.D."/>
            <person name="Scott J.B."/>
            <person name="Ades P.A."/>
            <person name="Gasser R.B."/>
            <person name="Taylor P.W.J."/>
        </authorList>
    </citation>
    <scope>NUCLEOTIDE SEQUENCE [LARGE SCALE GENOMIC DNA]</scope>
    <source>
        <strain evidence="4">BRIP57314</strain>
    </source>
</reference>
<evidence type="ECO:0000313" key="5">
    <source>
        <dbReference type="Proteomes" id="UP000310108"/>
    </source>
</evidence>
<dbReference type="InterPro" id="IPR002110">
    <property type="entry name" value="Ankyrin_rpt"/>
</dbReference>
<accession>A0A4U6XE36</accession>
<proteinExistence type="predicted"/>
<dbReference type="Pfam" id="PF13637">
    <property type="entry name" value="Ank_4"/>
    <property type="match status" value="1"/>
</dbReference>
<protein>
    <recommendedName>
        <fullName evidence="6">Ankyrin repeat protein</fullName>
    </recommendedName>
</protein>
<name>A0A4U6XE36_9PEZI</name>
<feature type="repeat" description="ANK" evidence="3">
    <location>
        <begin position="153"/>
        <end position="176"/>
    </location>
</feature>
<dbReference type="OrthoDB" id="341259at2759"/>
<evidence type="ECO:0000313" key="4">
    <source>
        <dbReference type="EMBL" id="TKW53734.1"/>
    </source>
</evidence>
<organism evidence="4 5">
    <name type="scientific">Colletotrichum tanaceti</name>
    <dbReference type="NCBI Taxonomy" id="1306861"/>
    <lineage>
        <taxon>Eukaryota</taxon>
        <taxon>Fungi</taxon>
        <taxon>Dikarya</taxon>
        <taxon>Ascomycota</taxon>
        <taxon>Pezizomycotina</taxon>
        <taxon>Sordariomycetes</taxon>
        <taxon>Hypocreomycetidae</taxon>
        <taxon>Glomerellales</taxon>
        <taxon>Glomerellaceae</taxon>
        <taxon>Colletotrichum</taxon>
        <taxon>Colletotrichum destructivum species complex</taxon>
    </lineage>
</organism>
<dbReference type="SMART" id="SM00248">
    <property type="entry name" value="ANK"/>
    <property type="match status" value="5"/>
</dbReference>
<dbReference type="SUPFAM" id="SSF48403">
    <property type="entry name" value="Ankyrin repeat"/>
    <property type="match status" value="1"/>
</dbReference>
<evidence type="ECO:0000256" key="3">
    <source>
        <dbReference type="PROSITE-ProRule" id="PRU00023"/>
    </source>
</evidence>
<feature type="repeat" description="ANK" evidence="3">
    <location>
        <begin position="585"/>
        <end position="617"/>
    </location>
</feature>
<gene>
    <name evidence="4" type="ORF">CTA1_1004</name>
</gene>
<evidence type="ECO:0000256" key="2">
    <source>
        <dbReference type="ARBA" id="ARBA00023043"/>
    </source>
</evidence>
<dbReference type="PROSITE" id="PS50297">
    <property type="entry name" value="ANK_REP_REGION"/>
    <property type="match status" value="2"/>
</dbReference>
<evidence type="ECO:0008006" key="6">
    <source>
        <dbReference type="Google" id="ProtNLM"/>
    </source>
</evidence>
<dbReference type="AlphaFoldDB" id="A0A4U6XE36"/>
<evidence type="ECO:0000256" key="1">
    <source>
        <dbReference type="ARBA" id="ARBA00022737"/>
    </source>
</evidence>
<dbReference type="EMBL" id="PJEX01000170">
    <property type="protein sequence ID" value="TKW53734.1"/>
    <property type="molecule type" value="Genomic_DNA"/>
</dbReference>
<dbReference type="Pfam" id="PF00023">
    <property type="entry name" value="Ank"/>
    <property type="match status" value="1"/>
</dbReference>
<comment type="caution">
    <text evidence="4">The sequence shown here is derived from an EMBL/GenBank/DDBJ whole genome shotgun (WGS) entry which is preliminary data.</text>
</comment>
<dbReference type="STRING" id="1306861.A0A4U6XE36"/>
<keyword evidence="2 3" id="KW-0040">ANK repeat</keyword>
<keyword evidence="1" id="KW-0677">Repeat</keyword>
<dbReference type="PROSITE" id="PS50088">
    <property type="entry name" value="ANK_REPEAT"/>
    <property type="match status" value="2"/>
</dbReference>
<dbReference type="PANTHER" id="PTHR24126">
    <property type="entry name" value="ANKYRIN REPEAT, PH AND SEC7 DOMAIN CONTAINING PROTEIN SECG-RELATED"/>
    <property type="match status" value="1"/>
</dbReference>